<comment type="caution">
    <text evidence="2">The sequence shown here is derived from an EMBL/GenBank/DDBJ whole genome shotgun (WGS) entry which is preliminary data.</text>
</comment>
<sequence>MLSVVSPSLNFSQKLADSPFTIEWILSHLFEGDSRFITLTEGVKVKNVTAVDISDGKGFTSKVYKVAIEFDDTDEPYCVVLKVPGTESFEKASETSENALKEHGLAALHNKECDFFMKFSSHINAPLPKIYKVQHWIIGEQPGAILMESFFGKAISAPLVVESNIEQAFDAVRHLASIQAYFLCLPADQWQGKYHFTVYESFAQSQFFDIYLAKLKDMKPGMFDEGIAILLKYTQQRKFMRYTLCDLYKDIGLPLGISHGDFSNNNLLWKANPDGSISNELAAIIDWQTVHEGCLTNDLARFMALCVNADARRQHEDEILKTYYDTLVSLLEKEGKEVTFTLDQVKRAYRGGFVGQSLFTLICGPFLSALQEWDKEEFDAYLGRAKAVMEDALERLKELPEDKLLD</sequence>
<dbReference type="InterPro" id="IPR015897">
    <property type="entry name" value="CHK_kinase-like"/>
</dbReference>
<dbReference type="AlphaFoldDB" id="A0AA39IAR9"/>
<dbReference type="InterPro" id="IPR012877">
    <property type="entry name" value="Dhs-27"/>
</dbReference>
<organism evidence="2 3">
    <name type="scientific">Steinernema hermaphroditum</name>
    <dbReference type="NCBI Taxonomy" id="289476"/>
    <lineage>
        <taxon>Eukaryota</taxon>
        <taxon>Metazoa</taxon>
        <taxon>Ecdysozoa</taxon>
        <taxon>Nematoda</taxon>
        <taxon>Chromadorea</taxon>
        <taxon>Rhabditida</taxon>
        <taxon>Tylenchina</taxon>
        <taxon>Panagrolaimomorpha</taxon>
        <taxon>Strongyloidoidea</taxon>
        <taxon>Steinernematidae</taxon>
        <taxon>Steinernema</taxon>
    </lineage>
</organism>
<protein>
    <recommendedName>
        <fullName evidence="1">CHK kinase-like domain-containing protein</fullName>
    </recommendedName>
</protein>
<dbReference type="SUPFAM" id="SSF56112">
    <property type="entry name" value="Protein kinase-like (PK-like)"/>
    <property type="match status" value="1"/>
</dbReference>
<name>A0AA39IAR9_9BILA</name>
<dbReference type="InterPro" id="IPR011009">
    <property type="entry name" value="Kinase-like_dom_sf"/>
</dbReference>
<accession>A0AA39IAR9</accession>
<gene>
    <name evidence="2" type="ORF">QR680_014987</name>
</gene>
<evidence type="ECO:0000259" key="1">
    <source>
        <dbReference type="SMART" id="SM00587"/>
    </source>
</evidence>
<evidence type="ECO:0000313" key="3">
    <source>
        <dbReference type="Proteomes" id="UP001175271"/>
    </source>
</evidence>
<reference evidence="2" key="1">
    <citation type="submission" date="2023-06" db="EMBL/GenBank/DDBJ databases">
        <title>Genomic analysis of the entomopathogenic nematode Steinernema hermaphroditum.</title>
        <authorList>
            <person name="Schwarz E.M."/>
            <person name="Heppert J.K."/>
            <person name="Baniya A."/>
            <person name="Schwartz H.T."/>
            <person name="Tan C.-H."/>
            <person name="Antoshechkin I."/>
            <person name="Sternberg P.W."/>
            <person name="Goodrich-Blair H."/>
            <person name="Dillman A.R."/>
        </authorList>
    </citation>
    <scope>NUCLEOTIDE SEQUENCE</scope>
    <source>
        <strain evidence="2">PS9179</strain>
        <tissue evidence="2">Whole animal</tissue>
    </source>
</reference>
<dbReference type="SMART" id="SM00587">
    <property type="entry name" value="CHK"/>
    <property type="match status" value="1"/>
</dbReference>
<proteinExistence type="predicted"/>
<dbReference type="Proteomes" id="UP001175271">
    <property type="component" value="Unassembled WGS sequence"/>
</dbReference>
<evidence type="ECO:0000313" key="2">
    <source>
        <dbReference type="EMBL" id="KAK0420952.1"/>
    </source>
</evidence>
<feature type="domain" description="CHK kinase-like" evidence="1">
    <location>
        <begin position="145"/>
        <end position="333"/>
    </location>
</feature>
<dbReference type="EMBL" id="JAUCMV010000002">
    <property type="protein sequence ID" value="KAK0420952.1"/>
    <property type="molecule type" value="Genomic_DNA"/>
</dbReference>
<dbReference type="Pfam" id="PF07914">
    <property type="entry name" value="DUF1679"/>
    <property type="match status" value="1"/>
</dbReference>
<dbReference type="PANTHER" id="PTHR23020:SF41">
    <property type="entry name" value="AMINOGLYCOSIDE PHOSPHOTRANSFERASE DOMAIN-CONTAINING PROTEIN"/>
    <property type="match status" value="1"/>
</dbReference>
<dbReference type="PANTHER" id="PTHR23020">
    <property type="entry name" value="UNCHARACTERIZED NUCLEAR HORMONE RECEPTOR-RELATED"/>
    <property type="match status" value="1"/>
</dbReference>
<dbReference type="InterPro" id="IPR052961">
    <property type="entry name" value="Oxido-Kinase-like_Enzymes"/>
</dbReference>
<dbReference type="Gene3D" id="3.90.1200.10">
    <property type="match status" value="1"/>
</dbReference>
<keyword evidence="3" id="KW-1185">Reference proteome</keyword>